<reference evidence="2 3" key="1">
    <citation type="submission" date="2024-07" db="EMBL/GenBank/DDBJ databases">
        <title>Genomic Encyclopedia of Type Strains, Phase V (KMG-V): Genome sequencing to study the core and pangenomes of soil and plant-associated prokaryotes.</title>
        <authorList>
            <person name="Whitman W."/>
        </authorList>
    </citation>
    <scope>NUCLEOTIDE SEQUENCE [LARGE SCALE GENOMIC DNA]</scope>
    <source>
        <strain evidence="2 3">USDA 152</strain>
    </source>
</reference>
<dbReference type="EMBL" id="JBGBZJ010000003">
    <property type="protein sequence ID" value="MEY9451912.1"/>
    <property type="molecule type" value="Genomic_DNA"/>
</dbReference>
<gene>
    <name evidence="2" type="ORF">ABIG07_000860</name>
</gene>
<sequence>MATEAVGTATNSLIQNEKAPRGHPEGFLGGLTSLSIDRVKSSKD</sequence>
<protein>
    <submittedName>
        <fullName evidence="2">Uncharacterized protein</fullName>
    </submittedName>
</protein>
<proteinExistence type="predicted"/>
<feature type="region of interest" description="Disordered" evidence="1">
    <location>
        <begin position="1"/>
        <end position="32"/>
    </location>
</feature>
<accession>A0ABV4FKK5</accession>
<dbReference type="Proteomes" id="UP001565369">
    <property type="component" value="Unassembled WGS sequence"/>
</dbReference>
<evidence type="ECO:0000313" key="3">
    <source>
        <dbReference type="Proteomes" id="UP001565369"/>
    </source>
</evidence>
<keyword evidence="3" id="KW-1185">Reference proteome</keyword>
<comment type="caution">
    <text evidence="2">The sequence shown here is derived from an EMBL/GenBank/DDBJ whole genome shotgun (WGS) entry which is preliminary data.</text>
</comment>
<organism evidence="2 3">
    <name type="scientific">Bradyrhizobium ottawaense</name>
    <dbReference type="NCBI Taxonomy" id="931866"/>
    <lineage>
        <taxon>Bacteria</taxon>
        <taxon>Pseudomonadati</taxon>
        <taxon>Pseudomonadota</taxon>
        <taxon>Alphaproteobacteria</taxon>
        <taxon>Hyphomicrobiales</taxon>
        <taxon>Nitrobacteraceae</taxon>
        <taxon>Bradyrhizobium</taxon>
    </lineage>
</organism>
<name>A0ABV4FKK5_9BRAD</name>
<evidence type="ECO:0000313" key="2">
    <source>
        <dbReference type="EMBL" id="MEY9451912.1"/>
    </source>
</evidence>
<evidence type="ECO:0000256" key="1">
    <source>
        <dbReference type="SAM" id="MobiDB-lite"/>
    </source>
</evidence>